<dbReference type="RefSeq" id="WP_013256730.1">
    <property type="nucleotide sequence ID" value="NC_014364.1"/>
</dbReference>
<evidence type="ECO:0000256" key="1">
    <source>
        <dbReference type="ARBA" id="ARBA00022692"/>
    </source>
</evidence>
<protein>
    <submittedName>
        <fullName evidence="6">Major facilitator superfamily MFS_1</fullName>
    </submittedName>
</protein>
<dbReference type="HOGENOM" id="CLU_001265_10_13_12"/>
<feature type="transmembrane region" description="Helical" evidence="4">
    <location>
        <begin position="46"/>
        <end position="68"/>
    </location>
</feature>
<dbReference type="KEGG" id="ssm:Spirs_4199"/>
<dbReference type="SUPFAM" id="SSF103473">
    <property type="entry name" value="MFS general substrate transporter"/>
    <property type="match status" value="1"/>
</dbReference>
<evidence type="ECO:0000313" key="7">
    <source>
        <dbReference type="Proteomes" id="UP000002318"/>
    </source>
</evidence>
<feature type="transmembrane region" description="Helical" evidence="4">
    <location>
        <begin position="104"/>
        <end position="126"/>
    </location>
</feature>
<feature type="transmembrane region" description="Helical" evidence="4">
    <location>
        <begin position="238"/>
        <end position="259"/>
    </location>
</feature>
<feature type="transmembrane region" description="Helical" evidence="4">
    <location>
        <begin position="368"/>
        <end position="387"/>
    </location>
</feature>
<dbReference type="Pfam" id="PF07690">
    <property type="entry name" value="MFS_1"/>
    <property type="match status" value="1"/>
</dbReference>
<feature type="transmembrane region" description="Helical" evidence="4">
    <location>
        <begin position="279"/>
        <end position="296"/>
    </location>
</feature>
<dbReference type="PANTHER" id="PTHR23531">
    <property type="entry name" value="QUINOLENE RESISTANCE PROTEIN NORA"/>
    <property type="match status" value="1"/>
</dbReference>
<dbReference type="AlphaFoldDB" id="E1R9V5"/>
<dbReference type="Gene3D" id="1.20.1250.20">
    <property type="entry name" value="MFS general substrate transporter like domains"/>
    <property type="match status" value="2"/>
</dbReference>
<evidence type="ECO:0000313" key="6">
    <source>
        <dbReference type="EMBL" id="ADK83274.1"/>
    </source>
</evidence>
<feature type="transmembrane region" description="Helical" evidence="4">
    <location>
        <begin position="80"/>
        <end position="98"/>
    </location>
</feature>
<keyword evidence="2 4" id="KW-1133">Transmembrane helix</keyword>
<dbReference type="InterPro" id="IPR011701">
    <property type="entry name" value="MFS"/>
</dbReference>
<sequence>MKNSGKVKLVSRNYLILIAVNLFFSTNVYLLFVITPEFAMNVFHASSAQAGLAASAYMAGALLTRLVAAKLLSRFGYKRTIVYGCVVNTVMCILYFFVRSIPLLIVVRFLNGIAYALVSTAAATILSHVVPSERRGEGIGYFALCQTLSNAIGPFLSIKLSGGGNYNLIFGMCVLISVFSVIPSALLSVKAYNFTEEQREDMPGFKISSLLDAGAFRVSLTILLAQICFAALSSFMKIFTENIGLAAASAYFFLIYVLAAMISRPGAGRLSDSKGEKSMLYPGIIVNAVGFLLFALSKSSYMLFTAAIFIGLGLGTIQSITQTLVVKITPSHRLGPANATYYLCIDLGNCIGPILAGLLIPFTGYGGMFMAIAGIAFFTFFEFWFVYGRRAN</sequence>
<evidence type="ECO:0000256" key="3">
    <source>
        <dbReference type="ARBA" id="ARBA00023136"/>
    </source>
</evidence>
<dbReference type="eggNOG" id="COG2814">
    <property type="taxonomic scope" value="Bacteria"/>
</dbReference>
<dbReference type="EMBL" id="CP002116">
    <property type="protein sequence ID" value="ADK83274.1"/>
    <property type="molecule type" value="Genomic_DNA"/>
</dbReference>
<dbReference type="GO" id="GO:0022857">
    <property type="term" value="F:transmembrane transporter activity"/>
    <property type="evidence" value="ECO:0007669"/>
    <property type="project" value="InterPro"/>
</dbReference>
<gene>
    <name evidence="6" type="ordered locus">Spirs_4199</name>
</gene>
<accession>E1R9V5</accession>
<feature type="transmembrane region" description="Helical" evidence="4">
    <location>
        <begin position="302"/>
        <end position="320"/>
    </location>
</feature>
<keyword evidence="7" id="KW-1185">Reference proteome</keyword>
<dbReference type="InterPro" id="IPR052714">
    <property type="entry name" value="MFS_Exporter"/>
</dbReference>
<dbReference type="InterPro" id="IPR036259">
    <property type="entry name" value="MFS_trans_sf"/>
</dbReference>
<evidence type="ECO:0000259" key="5">
    <source>
        <dbReference type="PROSITE" id="PS50850"/>
    </source>
</evidence>
<keyword evidence="3 4" id="KW-0472">Membrane</keyword>
<feature type="transmembrane region" description="Helical" evidence="4">
    <location>
        <begin position="168"/>
        <end position="189"/>
    </location>
</feature>
<feature type="transmembrane region" description="Helical" evidence="4">
    <location>
        <begin position="12"/>
        <end position="34"/>
    </location>
</feature>
<proteinExistence type="predicted"/>
<dbReference type="OrthoDB" id="337363at2"/>
<dbReference type="PROSITE" id="PS50850">
    <property type="entry name" value="MFS"/>
    <property type="match status" value="1"/>
</dbReference>
<evidence type="ECO:0000256" key="4">
    <source>
        <dbReference type="SAM" id="Phobius"/>
    </source>
</evidence>
<organism evidence="6 7">
    <name type="scientific">Sediminispirochaeta smaragdinae (strain DSM 11293 / JCM 15392 / SEBR 4228)</name>
    <name type="common">Spirochaeta smaragdinae</name>
    <dbReference type="NCBI Taxonomy" id="573413"/>
    <lineage>
        <taxon>Bacteria</taxon>
        <taxon>Pseudomonadati</taxon>
        <taxon>Spirochaetota</taxon>
        <taxon>Spirochaetia</taxon>
        <taxon>Spirochaetales</taxon>
        <taxon>Spirochaetaceae</taxon>
        <taxon>Sediminispirochaeta</taxon>
    </lineage>
</organism>
<dbReference type="InterPro" id="IPR020846">
    <property type="entry name" value="MFS_dom"/>
</dbReference>
<dbReference type="PANTHER" id="PTHR23531:SF1">
    <property type="entry name" value="QUINOLENE RESISTANCE PROTEIN NORA"/>
    <property type="match status" value="1"/>
</dbReference>
<dbReference type="STRING" id="573413.Spirs_4199"/>
<dbReference type="Proteomes" id="UP000002318">
    <property type="component" value="Chromosome"/>
</dbReference>
<keyword evidence="1 4" id="KW-0812">Transmembrane</keyword>
<feature type="domain" description="Major facilitator superfamily (MFS) profile" evidence="5">
    <location>
        <begin position="13"/>
        <end position="391"/>
    </location>
</feature>
<name>E1R9V5_SEDSS</name>
<dbReference type="CDD" id="cd17489">
    <property type="entry name" value="MFS_YfcJ_like"/>
    <property type="match status" value="1"/>
</dbReference>
<reference evidence="6 7" key="1">
    <citation type="journal article" date="2010" name="Stand. Genomic Sci.">
        <title>Complete genome sequence of Spirochaeta smaragdinae type strain (SEBR 4228).</title>
        <authorList>
            <person name="Mavromatis K."/>
            <person name="Yasawong M."/>
            <person name="Chertkov O."/>
            <person name="Lapidus A."/>
            <person name="Lucas S."/>
            <person name="Nolan M."/>
            <person name="Del Rio T.G."/>
            <person name="Tice H."/>
            <person name="Cheng J.F."/>
            <person name="Pitluck S."/>
            <person name="Liolios K."/>
            <person name="Ivanova N."/>
            <person name="Tapia R."/>
            <person name="Han C."/>
            <person name="Bruce D."/>
            <person name="Goodwin L."/>
            <person name="Pati A."/>
            <person name="Chen A."/>
            <person name="Palaniappan K."/>
            <person name="Land M."/>
            <person name="Hauser L."/>
            <person name="Chang Y.J."/>
            <person name="Jeffries C.D."/>
            <person name="Detter J.C."/>
            <person name="Rohde M."/>
            <person name="Brambilla E."/>
            <person name="Spring S."/>
            <person name="Goker M."/>
            <person name="Sikorski J."/>
            <person name="Woyke T."/>
            <person name="Bristow J."/>
            <person name="Eisen J.A."/>
            <person name="Markowitz V."/>
            <person name="Hugenholtz P."/>
            <person name="Klenk H.P."/>
            <person name="Kyrpides N.C."/>
        </authorList>
    </citation>
    <scope>NUCLEOTIDE SEQUENCE [LARGE SCALE GENOMIC DNA]</scope>
    <source>
        <strain evidence="7">DSM 11293 / JCM 15392 / SEBR 4228</strain>
    </source>
</reference>
<feature type="transmembrane region" description="Helical" evidence="4">
    <location>
        <begin position="210"/>
        <end position="232"/>
    </location>
</feature>
<evidence type="ECO:0000256" key="2">
    <source>
        <dbReference type="ARBA" id="ARBA00022989"/>
    </source>
</evidence>